<sequence>MHSYRKYFTDLQLQQLIEAAPTWGVDIRTVGHNVHPPQKPYPDTNHPNHYYFDWEKGRILDEFQLVYIAHGKGVFETDYQ</sequence>
<accession>A0A2K8Z0F9</accession>
<dbReference type="OrthoDB" id="9813413at2"/>
<gene>
    <name evidence="1" type="ORF">CWM47_16975</name>
</gene>
<dbReference type="AlphaFoldDB" id="A0A2K8Z0F9"/>
<protein>
    <submittedName>
        <fullName evidence="1">Uncharacterized protein</fullName>
    </submittedName>
</protein>
<dbReference type="EMBL" id="CP025096">
    <property type="protein sequence ID" value="AUD03376.1"/>
    <property type="molecule type" value="Genomic_DNA"/>
</dbReference>
<dbReference type="RefSeq" id="WP_100989444.1">
    <property type="nucleotide sequence ID" value="NZ_CP025096.1"/>
</dbReference>
<name>A0A2K8Z0F9_9BACT</name>
<dbReference type="KEGG" id="spir:CWM47_16975"/>
<keyword evidence="2" id="KW-1185">Reference proteome</keyword>
<evidence type="ECO:0000313" key="1">
    <source>
        <dbReference type="EMBL" id="AUD03376.1"/>
    </source>
</evidence>
<proteinExistence type="predicted"/>
<evidence type="ECO:0000313" key="2">
    <source>
        <dbReference type="Proteomes" id="UP000232883"/>
    </source>
</evidence>
<reference evidence="1 2" key="1">
    <citation type="submission" date="2017-11" db="EMBL/GenBank/DDBJ databases">
        <title>Taxonomic description and genome sequences of Spirosoma HA7 sp. nov., isolated from pollen microhabitat of Corylus avellana.</title>
        <authorList>
            <person name="Ambika Manirajan B."/>
            <person name="Suarez C."/>
            <person name="Ratering S."/>
            <person name="Geissler-Plaum R."/>
            <person name="Cardinale M."/>
            <person name="Sylvia S."/>
        </authorList>
    </citation>
    <scope>NUCLEOTIDE SEQUENCE [LARGE SCALE GENOMIC DNA]</scope>
    <source>
        <strain evidence="1 2">HA7</strain>
    </source>
</reference>
<organism evidence="1 2">
    <name type="scientific">Spirosoma pollinicola</name>
    <dbReference type="NCBI Taxonomy" id="2057025"/>
    <lineage>
        <taxon>Bacteria</taxon>
        <taxon>Pseudomonadati</taxon>
        <taxon>Bacteroidota</taxon>
        <taxon>Cytophagia</taxon>
        <taxon>Cytophagales</taxon>
        <taxon>Cytophagaceae</taxon>
        <taxon>Spirosoma</taxon>
    </lineage>
</organism>
<dbReference type="Proteomes" id="UP000232883">
    <property type="component" value="Chromosome"/>
</dbReference>